<proteinExistence type="predicted"/>
<dbReference type="GO" id="GO:0006574">
    <property type="term" value="P:L-valine catabolic process"/>
    <property type="evidence" value="ECO:0007669"/>
    <property type="project" value="TreeGrafter"/>
</dbReference>
<dbReference type="NCBIfam" id="TIGR01722">
    <property type="entry name" value="MMSDH"/>
    <property type="match status" value="1"/>
</dbReference>
<evidence type="ECO:0000256" key="3">
    <source>
        <dbReference type="ARBA" id="ARBA00023027"/>
    </source>
</evidence>
<dbReference type="PANTHER" id="PTHR43866:SF4">
    <property type="entry name" value="MALONATE-SEMIALDEHYDE DEHYDROGENASE"/>
    <property type="match status" value="1"/>
</dbReference>
<dbReference type="GO" id="GO:0004491">
    <property type="term" value="F:methylmalonate-semialdehyde dehydrogenase (acylating, NAD) activity"/>
    <property type="evidence" value="ECO:0007669"/>
    <property type="project" value="UniProtKB-EC"/>
</dbReference>
<name>A0AB72V7C3_CORGB</name>
<gene>
    <name evidence="5" type="ordered locus">cgR_0239</name>
</gene>
<dbReference type="InterPro" id="IPR010061">
    <property type="entry name" value="MeMal-semiAld_DH"/>
</dbReference>
<dbReference type="InterPro" id="IPR016161">
    <property type="entry name" value="Ald_DH/histidinol_DH"/>
</dbReference>
<dbReference type="Proteomes" id="UP000006698">
    <property type="component" value="Chromosome"/>
</dbReference>
<dbReference type="EMBL" id="AP009044">
    <property type="protein sequence ID" value="BAF53202.1"/>
    <property type="molecule type" value="Genomic_DNA"/>
</dbReference>
<dbReference type="KEGG" id="cgt:cgR_0239"/>
<evidence type="ECO:0000256" key="1">
    <source>
        <dbReference type="ARBA" id="ARBA00013048"/>
    </source>
</evidence>
<feature type="domain" description="Aldehyde dehydrogenase" evidence="4">
    <location>
        <begin position="19"/>
        <end position="483"/>
    </location>
</feature>
<dbReference type="GO" id="GO:0006210">
    <property type="term" value="P:thymine catabolic process"/>
    <property type="evidence" value="ECO:0007669"/>
    <property type="project" value="TreeGrafter"/>
</dbReference>
<dbReference type="PROSITE" id="PS00070">
    <property type="entry name" value="ALDEHYDE_DEHYDR_CYS"/>
    <property type="match status" value="1"/>
</dbReference>
<organism evidence="5">
    <name type="scientific">Corynebacterium glutamicum (strain R)</name>
    <dbReference type="NCBI Taxonomy" id="340322"/>
    <lineage>
        <taxon>Bacteria</taxon>
        <taxon>Bacillati</taxon>
        <taxon>Actinomycetota</taxon>
        <taxon>Actinomycetes</taxon>
        <taxon>Mycobacteriales</taxon>
        <taxon>Corynebacteriaceae</taxon>
        <taxon>Corynebacterium</taxon>
    </lineage>
</organism>
<dbReference type="AlphaFoldDB" id="A0AB72V7C3"/>
<protein>
    <recommendedName>
        <fullName evidence="1">methylmalonate-semialdehyde dehydrogenase (CoA acylating)</fullName>
        <ecNumber evidence="1">1.2.1.27</ecNumber>
    </recommendedName>
</protein>
<dbReference type="FunFam" id="3.40.309.10:FF:000002">
    <property type="entry name" value="Methylmalonate-semialdehyde dehydrogenase (Acylating)"/>
    <property type="match status" value="1"/>
</dbReference>
<dbReference type="RefSeq" id="WP_011896506.1">
    <property type="nucleotide sequence ID" value="NC_009342.1"/>
</dbReference>
<dbReference type="InterPro" id="IPR016162">
    <property type="entry name" value="Ald_DH_N"/>
</dbReference>
<dbReference type="InterPro" id="IPR016163">
    <property type="entry name" value="Ald_DH_C"/>
</dbReference>
<reference evidence="5" key="1">
    <citation type="journal article" date="2007" name="Microbiology">
        <title>Comparative analysis of the Corynebacterium glutamicum group and complete genome sequence of strain R.</title>
        <authorList>
            <person name="Yukawa H."/>
            <person name="Omumasaba C.A."/>
            <person name="Nonaka H."/>
            <person name="Kos P."/>
            <person name="Okai N."/>
            <person name="Suzuki N."/>
            <person name="Suda M."/>
            <person name="Tsuge Y."/>
            <person name="Watanabe J."/>
            <person name="Ikeda Y."/>
            <person name="Vertes A.A."/>
            <person name="Inui M."/>
        </authorList>
    </citation>
    <scope>NUCLEOTIDE SEQUENCE</scope>
    <source>
        <strain evidence="5">R</strain>
    </source>
</reference>
<dbReference type="EC" id="1.2.1.27" evidence="1"/>
<dbReference type="InterPro" id="IPR015590">
    <property type="entry name" value="Aldehyde_DH_dom"/>
</dbReference>
<dbReference type="FunFam" id="3.40.605.10:FF:000003">
    <property type="entry name" value="Methylmalonate-semialdehyde dehydrogenase [acylating]"/>
    <property type="match status" value="1"/>
</dbReference>
<keyword evidence="2" id="KW-0560">Oxidoreductase</keyword>
<dbReference type="Pfam" id="PF00171">
    <property type="entry name" value="Aldedh"/>
    <property type="match status" value="1"/>
</dbReference>
<evidence type="ECO:0000256" key="2">
    <source>
        <dbReference type="ARBA" id="ARBA00023002"/>
    </source>
</evidence>
<keyword evidence="3" id="KW-0520">NAD</keyword>
<dbReference type="CDD" id="cd07085">
    <property type="entry name" value="ALDH_F6_MMSDH"/>
    <property type="match status" value="1"/>
</dbReference>
<accession>A0AB72V7C3</accession>
<dbReference type="SUPFAM" id="SSF53720">
    <property type="entry name" value="ALDH-like"/>
    <property type="match status" value="1"/>
</dbReference>
<dbReference type="Gene3D" id="3.40.309.10">
    <property type="entry name" value="Aldehyde Dehydrogenase, Chain A, domain 2"/>
    <property type="match status" value="1"/>
</dbReference>
<evidence type="ECO:0000313" key="5">
    <source>
        <dbReference type="EMBL" id="BAF53202.1"/>
    </source>
</evidence>
<evidence type="ECO:0000259" key="4">
    <source>
        <dbReference type="Pfam" id="PF00171"/>
    </source>
</evidence>
<dbReference type="Gene3D" id="3.40.605.10">
    <property type="entry name" value="Aldehyde Dehydrogenase, Chain A, domain 1"/>
    <property type="match status" value="1"/>
</dbReference>
<dbReference type="PANTHER" id="PTHR43866">
    <property type="entry name" value="MALONATE-SEMIALDEHYDE DEHYDROGENASE"/>
    <property type="match status" value="1"/>
</dbReference>
<dbReference type="InterPro" id="IPR016160">
    <property type="entry name" value="Ald_DH_CS_CYS"/>
</dbReference>
<sequence>MSEPQTISHWIDGAISPSTSGKTAPVYNPATGQVTANVALASQEEIDATIASATKAAKTWGNLSIAKRQAVLFNFRELLNARKGELAEIITAEHGKVLSDAMGEILRGQEVVELATGFPHLLKGAFNENVSTGIDVYSLKQPLGVVGIISPFNFPAMVPMWFFPIAIAAGNAVILKPSEKDPSAALWMAQIWKEAGLPDGVFNVLQGDKLAVDGLLNSPEVSAISFVGSTPIAKYIYETSAKNGKRVQALGGAKNHMLVLPDADLDLVADQAINAGYGAAGERCMAVSVVLAIESVADELIEKIKERIDTLRIGNGAGDEQGEPHLGPLITDVHREKVASYVDIAEADGAKIIVDGRNCAVDGHEEGFFFGPTLIDDIPLTSRAYTEEIFGPVLSVVRVASFDEAIELINSGEFGNGTAIFTNDGGAARRFQHEIEVGMIGINVPIPVPVAYHSFGGWKNSLFGDAKAYGTQGFDFFTREKAITSRWLDPATHGGINLGFPQND</sequence>